<name>A0AAU9XI54_9CNID</name>
<comment type="caution">
    <text evidence="2">The sequence shown here is derived from an EMBL/GenBank/DDBJ whole genome shotgun (WGS) entry which is preliminary data.</text>
</comment>
<dbReference type="EMBL" id="CALNXJ010000042">
    <property type="protein sequence ID" value="CAH3146712.1"/>
    <property type="molecule type" value="Genomic_DNA"/>
</dbReference>
<keyword evidence="3" id="KW-1185">Reference proteome</keyword>
<protein>
    <submittedName>
        <fullName evidence="2">Uncharacterized protein</fullName>
    </submittedName>
</protein>
<feature type="compositionally biased region" description="Basic and acidic residues" evidence="1">
    <location>
        <begin position="1"/>
        <end position="11"/>
    </location>
</feature>
<feature type="region of interest" description="Disordered" evidence="1">
    <location>
        <begin position="1"/>
        <end position="24"/>
    </location>
</feature>
<reference evidence="2 3" key="1">
    <citation type="submission" date="2022-05" db="EMBL/GenBank/DDBJ databases">
        <authorList>
            <consortium name="Genoscope - CEA"/>
            <person name="William W."/>
        </authorList>
    </citation>
    <scope>NUCLEOTIDE SEQUENCE [LARGE SCALE GENOMIC DNA]</scope>
</reference>
<sequence length="79" mass="9442">MLYECQHDGVRAKGRSQSQDEHRRQIPSKCFLKSLDARRQISVIRRNPQQSRSRWRGEQHIDLLMSSPMVYLFSSTFLY</sequence>
<accession>A0AAU9XI54</accession>
<proteinExistence type="predicted"/>
<dbReference type="Proteomes" id="UP001159428">
    <property type="component" value="Unassembled WGS sequence"/>
</dbReference>
<dbReference type="AlphaFoldDB" id="A0AAU9XI54"/>
<gene>
    <name evidence="2" type="ORF">PMEA_00023285</name>
</gene>
<evidence type="ECO:0000256" key="1">
    <source>
        <dbReference type="SAM" id="MobiDB-lite"/>
    </source>
</evidence>
<evidence type="ECO:0000313" key="2">
    <source>
        <dbReference type="EMBL" id="CAH3146712.1"/>
    </source>
</evidence>
<evidence type="ECO:0000313" key="3">
    <source>
        <dbReference type="Proteomes" id="UP001159428"/>
    </source>
</evidence>
<organism evidence="2 3">
    <name type="scientific">Pocillopora meandrina</name>
    <dbReference type="NCBI Taxonomy" id="46732"/>
    <lineage>
        <taxon>Eukaryota</taxon>
        <taxon>Metazoa</taxon>
        <taxon>Cnidaria</taxon>
        <taxon>Anthozoa</taxon>
        <taxon>Hexacorallia</taxon>
        <taxon>Scleractinia</taxon>
        <taxon>Astrocoeniina</taxon>
        <taxon>Pocilloporidae</taxon>
        <taxon>Pocillopora</taxon>
    </lineage>
</organism>